<dbReference type="InterPro" id="IPR036508">
    <property type="entry name" value="Chitin-bd_dom_sf"/>
</dbReference>
<dbReference type="Pfam" id="PF01607">
    <property type="entry name" value="CBM_14"/>
    <property type="match status" value="1"/>
</dbReference>
<accession>A0ABM0ZZ10</accession>
<feature type="compositionally biased region" description="Basic residues" evidence="2">
    <location>
        <begin position="203"/>
        <end position="224"/>
    </location>
</feature>
<feature type="compositionally biased region" description="Polar residues" evidence="2">
    <location>
        <begin position="112"/>
        <end position="121"/>
    </location>
</feature>
<feature type="compositionally biased region" description="Basic and acidic residues" evidence="2">
    <location>
        <begin position="139"/>
        <end position="153"/>
    </location>
</feature>
<dbReference type="InterPro" id="IPR043504">
    <property type="entry name" value="Peptidase_S1_PA_chymotrypsin"/>
</dbReference>
<evidence type="ECO:0000256" key="1">
    <source>
        <dbReference type="ARBA" id="ARBA00023157"/>
    </source>
</evidence>
<feature type="domain" description="Chitin-binding type-2" evidence="5">
    <location>
        <begin position="248"/>
        <end position="307"/>
    </location>
</feature>
<dbReference type="SUPFAM" id="SSF50494">
    <property type="entry name" value="Trypsin-like serine proteases"/>
    <property type="match status" value="1"/>
</dbReference>
<evidence type="ECO:0000313" key="6">
    <source>
        <dbReference type="Proteomes" id="UP000694888"/>
    </source>
</evidence>
<feature type="region of interest" description="Disordered" evidence="2">
    <location>
        <begin position="315"/>
        <end position="334"/>
    </location>
</feature>
<dbReference type="SMART" id="SM00020">
    <property type="entry name" value="Tryp_SPc"/>
    <property type="match status" value="1"/>
</dbReference>
<keyword evidence="6" id="KW-1185">Reference proteome</keyword>
<dbReference type="PROSITE" id="PS50240">
    <property type="entry name" value="TRYPSIN_DOM"/>
    <property type="match status" value="1"/>
</dbReference>
<dbReference type="InterPro" id="IPR002557">
    <property type="entry name" value="Chitin-bd_dom"/>
</dbReference>
<sequence length="798" mass="91468">MKNVFNFHRNYVLIQCGSACATDRKESSISFTSGYALSYFKLFTLLILVLPVVCAHNRNPFIAHRGLGYRPNSHIRGAELNSHGASSSVAETAYTYRPPSRSPFGPQKTKYKSSPTLNNRFMYQGHQSVRSTRDRRRQSRLEQSQKKVQRYSDYRSPYRQQKKPTPLDHMKLPLEDGNAKDYLKNTNVHELSHTYTQRERAIAKRKQKSVTRHRPSRYGRKNRSPRASTFSSYTRLTDKVTLQTYKSQSPCQTVKTHWVRDEKNCTVFFVCARRRVAAVMTCPDSHVWSNRVTNCVPVKSRWDDCVSRTQIPTGRRAHSVINRHESRQSLAQSEISVQHTTQLTTASSEQSSEYPTTTQHVYPSAPRQDKKYYYDGGRRLNYGNRYRYAGYVVQGIKQPRHRYGTKTTMAADPVRTTTVTSVQDIETTRQSPRYRLKGRNRHVRPTHTSDSSNKWRAKEKEQNLNVERSAPHSHLKFHKNFISSRPHSSRAMRNRFRHRKMPQEVVVVGLDDGQGSSDGYEVEKERSHPTSHESTTTSNPTITSSHWWVDKVVSITTEATTERSTTTVPTTTTEIPTTEPETTITEIITTTQPIRHPSIIRTKPRPQNTTKKPYTPECGISVTSMIVGGLPARQGRWPWVVSLQLSWAHRHVCGATLVHPHWVLTAAHCVAEPDFSTADEWRAIFWQHGSSTKIDFIAKHPDFVNADNFPHDIALLRLETPADVTGFDIRHVCLPSRDMGSDEDWEGCWIMGWGEGKGQSHLCITTQWNQMIVTFDTYGVVSIILQSVHYKVLSNTKK</sequence>
<evidence type="ECO:0000256" key="2">
    <source>
        <dbReference type="SAM" id="MobiDB-lite"/>
    </source>
</evidence>
<evidence type="ECO:0000259" key="4">
    <source>
        <dbReference type="PROSITE" id="PS50240"/>
    </source>
</evidence>
<dbReference type="PANTHER" id="PTHR24253">
    <property type="entry name" value="TRANSMEMBRANE PROTEASE SERINE"/>
    <property type="match status" value="1"/>
</dbReference>
<evidence type="ECO:0000256" key="3">
    <source>
        <dbReference type="SAM" id="Phobius"/>
    </source>
</evidence>
<dbReference type="Pfam" id="PF00089">
    <property type="entry name" value="Trypsin"/>
    <property type="match status" value="1"/>
</dbReference>
<dbReference type="InterPro" id="IPR001254">
    <property type="entry name" value="Trypsin_dom"/>
</dbReference>
<dbReference type="PANTHER" id="PTHR24253:SF153">
    <property type="entry name" value="SERINE PROTEASE HEPSIN"/>
    <property type="match status" value="1"/>
</dbReference>
<keyword evidence="3" id="KW-0812">Transmembrane</keyword>
<dbReference type="Gene3D" id="2.40.10.10">
    <property type="entry name" value="Trypsin-like serine proteases"/>
    <property type="match status" value="1"/>
</dbReference>
<dbReference type="PRINTS" id="PR00722">
    <property type="entry name" value="CHYMOTRYPSIN"/>
</dbReference>
<evidence type="ECO:0000313" key="7">
    <source>
        <dbReference type="RefSeq" id="XP_012937456.2"/>
    </source>
</evidence>
<keyword evidence="1" id="KW-1015">Disulfide bond</keyword>
<dbReference type="SUPFAM" id="SSF57625">
    <property type="entry name" value="Invertebrate chitin-binding proteins"/>
    <property type="match status" value="1"/>
</dbReference>
<feature type="compositionally biased region" description="Low complexity" evidence="2">
    <location>
        <begin position="532"/>
        <end position="542"/>
    </location>
</feature>
<dbReference type="InterPro" id="IPR009003">
    <property type="entry name" value="Peptidase_S1_PA"/>
</dbReference>
<feature type="region of interest" description="Disordered" evidence="2">
    <location>
        <begin position="345"/>
        <end position="369"/>
    </location>
</feature>
<dbReference type="InterPro" id="IPR018114">
    <property type="entry name" value="TRYPSIN_HIS"/>
</dbReference>
<dbReference type="PROSITE" id="PS00134">
    <property type="entry name" value="TRYPSIN_HIS"/>
    <property type="match status" value="1"/>
</dbReference>
<feature type="region of interest" description="Disordered" evidence="2">
    <location>
        <begin position="510"/>
        <end position="542"/>
    </location>
</feature>
<gene>
    <name evidence="7" type="primary">LOC101856651</name>
</gene>
<dbReference type="InterPro" id="IPR001314">
    <property type="entry name" value="Peptidase_S1A"/>
</dbReference>
<feature type="compositionally biased region" description="Polar residues" evidence="2">
    <location>
        <begin position="345"/>
        <end position="361"/>
    </location>
</feature>
<feature type="transmembrane region" description="Helical" evidence="3">
    <location>
        <begin position="34"/>
        <end position="53"/>
    </location>
</feature>
<dbReference type="RefSeq" id="XP_012937456.2">
    <property type="nucleotide sequence ID" value="XM_013082002.2"/>
</dbReference>
<protein>
    <submittedName>
        <fullName evidence="7">Uncharacterized protein LOC101856651</fullName>
    </submittedName>
</protein>
<dbReference type="GeneID" id="101856651"/>
<feature type="region of interest" description="Disordered" evidence="2">
    <location>
        <begin position="440"/>
        <end position="491"/>
    </location>
</feature>
<reference evidence="7" key="1">
    <citation type="submission" date="2025-08" db="UniProtKB">
        <authorList>
            <consortium name="RefSeq"/>
        </authorList>
    </citation>
    <scope>IDENTIFICATION</scope>
</reference>
<proteinExistence type="predicted"/>
<evidence type="ECO:0000259" key="5">
    <source>
        <dbReference type="PROSITE" id="PS50940"/>
    </source>
</evidence>
<dbReference type="PROSITE" id="PS50940">
    <property type="entry name" value="CHIT_BIND_II"/>
    <property type="match status" value="1"/>
</dbReference>
<feature type="region of interest" description="Disordered" evidence="2">
    <location>
        <begin position="95"/>
        <end position="173"/>
    </location>
</feature>
<dbReference type="Proteomes" id="UP000694888">
    <property type="component" value="Unplaced"/>
</dbReference>
<feature type="region of interest" description="Disordered" evidence="2">
    <location>
        <begin position="196"/>
        <end position="232"/>
    </location>
</feature>
<feature type="compositionally biased region" description="Basic and acidic residues" evidence="2">
    <location>
        <begin position="521"/>
        <end position="531"/>
    </location>
</feature>
<feature type="domain" description="Peptidase S1" evidence="4">
    <location>
        <begin position="626"/>
        <end position="798"/>
    </location>
</feature>
<keyword evidence="3" id="KW-0472">Membrane</keyword>
<keyword evidence="3" id="KW-1133">Transmembrane helix</keyword>
<name>A0ABM0ZZ10_APLCA</name>
<organism evidence="6 7">
    <name type="scientific">Aplysia californica</name>
    <name type="common">California sea hare</name>
    <dbReference type="NCBI Taxonomy" id="6500"/>
    <lineage>
        <taxon>Eukaryota</taxon>
        <taxon>Metazoa</taxon>
        <taxon>Spiralia</taxon>
        <taxon>Lophotrochozoa</taxon>
        <taxon>Mollusca</taxon>
        <taxon>Gastropoda</taxon>
        <taxon>Heterobranchia</taxon>
        <taxon>Euthyneura</taxon>
        <taxon>Tectipleura</taxon>
        <taxon>Aplysiida</taxon>
        <taxon>Aplysioidea</taxon>
        <taxon>Aplysiidae</taxon>
        <taxon>Aplysia</taxon>
    </lineage>
</organism>